<accession>A0A382IL65</accession>
<protein>
    <recommendedName>
        <fullName evidence="2">Fe2OG dioxygenase domain-containing protein</fullName>
    </recommendedName>
</protein>
<dbReference type="AlphaFoldDB" id="A0A382IL65"/>
<dbReference type="NCBIfam" id="TIGR02466">
    <property type="entry name" value="TIGR02466 family protein"/>
    <property type="match status" value="1"/>
</dbReference>
<gene>
    <name evidence="1" type="ORF">METZ01_LOCUS253200</name>
</gene>
<dbReference type="Gene3D" id="2.60.120.620">
    <property type="entry name" value="q2cbj1_9rhob like domain"/>
    <property type="match status" value="1"/>
</dbReference>
<evidence type="ECO:0000313" key="1">
    <source>
        <dbReference type="EMBL" id="SVC00346.1"/>
    </source>
</evidence>
<proteinExistence type="predicted"/>
<name>A0A382IL65_9ZZZZ</name>
<sequence>MDEIFADFSNYTLKVCEEILRKYDYEYESLEFTNMWGNILRYGSIHAPHTHSNNLLSGVWYLQTSDKSSPLQFFDPRPQANVLFLKNKPNWYNSSMVTINASQGTGLIFPSWLQHWVPQMKEQGKERISIAWNVIARGDYGNPNTLQNAHI</sequence>
<dbReference type="EMBL" id="UINC01068060">
    <property type="protein sequence ID" value="SVC00346.1"/>
    <property type="molecule type" value="Genomic_DNA"/>
</dbReference>
<evidence type="ECO:0008006" key="2">
    <source>
        <dbReference type="Google" id="ProtNLM"/>
    </source>
</evidence>
<dbReference type="InterPro" id="IPR012668">
    <property type="entry name" value="CHP02466"/>
</dbReference>
<dbReference type="Pfam" id="PF13759">
    <property type="entry name" value="2OG-FeII_Oxy_5"/>
    <property type="match status" value="1"/>
</dbReference>
<reference evidence="1" key="1">
    <citation type="submission" date="2018-05" db="EMBL/GenBank/DDBJ databases">
        <authorList>
            <person name="Lanie J.A."/>
            <person name="Ng W.-L."/>
            <person name="Kazmierczak K.M."/>
            <person name="Andrzejewski T.M."/>
            <person name="Davidsen T.M."/>
            <person name="Wayne K.J."/>
            <person name="Tettelin H."/>
            <person name="Glass J.I."/>
            <person name="Rusch D."/>
            <person name="Podicherti R."/>
            <person name="Tsui H.-C.T."/>
            <person name="Winkler M.E."/>
        </authorList>
    </citation>
    <scope>NUCLEOTIDE SEQUENCE</scope>
</reference>
<organism evidence="1">
    <name type="scientific">marine metagenome</name>
    <dbReference type="NCBI Taxonomy" id="408172"/>
    <lineage>
        <taxon>unclassified sequences</taxon>
        <taxon>metagenomes</taxon>
        <taxon>ecological metagenomes</taxon>
    </lineage>
</organism>